<evidence type="ECO:0000313" key="2">
    <source>
        <dbReference type="EMBL" id="MFD1124147.1"/>
    </source>
</evidence>
<name>A0ABW3PEQ2_9LACO</name>
<evidence type="ECO:0000259" key="1">
    <source>
        <dbReference type="Pfam" id="PF13460"/>
    </source>
</evidence>
<evidence type="ECO:0000313" key="3">
    <source>
        <dbReference type="Proteomes" id="UP001597156"/>
    </source>
</evidence>
<dbReference type="InterPro" id="IPR016040">
    <property type="entry name" value="NAD(P)-bd_dom"/>
</dbReference>
<dbReference type="Pfam" id="PF13460">
    <property type="entry name" value="NAD_binding_10"/>
    <property type="match status" value="1"/>
</dbReference>
<reference evidence="3" key="1">
    <citation type="journal article" date="2019" name="Int. J. Syst. Evol. Microbiol.">
        <title>The Global Catalogue of Microorganisms (GCM) 10K type strain sequencing project: providing services to taxonomists for standard genome sequencing and annotation.</title>
        <authorList>
            <consortium name="The Broad Institute Genomics Platform"/>
            <consortium name="The Broad Institute Genome Sequencing Center for Infectious Disease"/>
            <person name="Wu L."/>
            <person name="Ma J."/>
        </authorList>
    </citation>
    <scope>NUCLEOTIDE SEQUENCE [LARGE SCALE GENOMIC DNA]</scope>
    <source>
        <strain evidence="3">CCUG 71848</strain>
    </source>
</reference>
<organism evidence="2 3">
    <name type="scientific">Lentilactobacillus raoultii</name>
    <dbReference type="NCBI Taxonomy" id="1987503"/>
    <lineage>
        <taxon>Bacteria</taxon>
        <taxon>Bacillati</taxon>
        <taxon>Bacillota</taxon>
        <taxon>Bacilli</taxon>
        <taxon>Lactobacillales</taxon>
        <taxon>Lactobacillaceae</taxon>
        <taxon>Lentilactobacillus</taxon>
    </lineage>
</organism>
<accession>A0ABW3PEQ2</accession>
<keyword evidence="3" id="KW-1185">Reference proteome</keyword>
<gene>
    <name evidence="2" type="ORF">ACFQ22_02055</name>
</gene>
<comment type="caution">
    <text evidence="2">The sequence shown here is derived from an EMBL/GenBank/DDBJ whole genome shotgun (WGS) entry which is preliminary data.</text>
</comment>
<dbReference type="CDD" id="cd05267">
    <property type="entry name" value="SDR_a6"/>
    <property type="match status" value="1"/>
</dbReference>
<dbReference type="EMBL" id="JBHTLH010000005">
    <property type="protein sequence ID" value="MFD1124147.1"/>
    <property type="molecule type" value="Genomic_DNA"/>
</dbReference>
<feature type="domain" description="NAD(P)-binding" evidence="1">
    <location>
        <begin position="8"/>
        <end position="190"/>
    </location>
</feature>
<protein>
    <submittedName>
        <fullName evidence="2">SDR family oxidoreductase</fullName>
    </submittedName>
</protein>
<dbReference type="PANTHER" id="PTHR15020">
    <property type="entry name" value="FLAVIN REDUCTASE-RELATED"/>
    <property type="match status" value="1"/>
</dbReference>
<dbReference type="Proteomes" id="UP001597156">
    <property type="component" value="Unassembled WGS sequence"/>
</dbReference>
<dbReference type="SUPFAM" id="SSF51735">
    <property type="entry name" value="NAD(P)-binding Rossmann-fold domains"/>
    <property type="match status" value="1"/>
</dbReference>
<dbReference type="RefSeq" id="WP_121977754.1">
    <property type="nucleotide sequence ID" value="NZ_JBHTLH010000005.1"/>
</dbReference>
<dbReference type="InterPro" id="IPR036291">
    <property type="entry name" value="NAD(P)-bd_dom_sf"/>
</dbReference>
<sequence length="213" mass="23418">MANVLILGANGKIARLAEQQLLDQTDHHLTLFLRKANRLTVTDSSRETVIEGDATDQAALVKALTGIEIVYANLGNQAIEKQAKSVVAAMDQVGVKRLIWISTLGIYDEVPGAFGKWNHEKLDGGYLETYAAAAKVIENSDLAYTIIRPAWLSNKDIVSYETTQRGESFKGTEVSRKSIADFVVKLINQPDKEVRHSVGVNQPNTDGDKPSFY</sequence>
<dbReference type="PANTHER" id="PTHR15020:SF50">
    <property type="entry name" value="UPF0659 PROTEIN YMR090W"/>
    <property type="match status" value="1"/>
</dbReference>
<proteinExistence type="predicted"/>
<dbReference type="Gene3D" id="3.40.50.720">
    <property type="entry name" value="NAD(P)-binding Rossmann-like Domain"/>
    <property type="match status" value="1"/>
</dbReference>